<gene>
    <name evidence="2" type="ORF">JI435_421740</name>
</gene>
<accession>A0A7U2I7I3</accession>
<dbReference type="EMBL" id="CP069039">
    <property type="protein sequence ID" value="QRD04804.1"/>
    <property type="molecule type" value="Genomic_DNA"/>
</dbReference>
<sequence length="123" mass="14286">MHMSVPNERKKTTLSQSKEVDDYKRSTRRLVVSLTPLSLPVGSTRMVCTVTVILTFCDMPGCFRIRMRRGEKSKKYFRRGWKLNNSKSETVVAGSVVFKRPHTPCTSNSPRDQTWWRDMSLRT</sequence>
<reference evidence="3" key="1">
    <citation type="journal article" date="2021" name="BMC Genomics">
        <title>Chromosome-level genome assembly and manually-curated proteome of model necrotroph Parastagonospora nodorum Sn15 reveals a genome-wide trove of candidate effector homologs, and redundancy of virulence-related functions within an accessory chromosome.</title>
        <authorList>
            <person name="Bertazzoni S."/>
            <person name="Jones D.A.B."/>
            <person name="Phan H.T."/>
            <person name="Tan K.-C."/>
            <person name="Hane J.K."/>
        </authorList>
    </citation>
    <scope>NUCLEOTIDE SEQUENCE [LARGE SCALE GENOMIC DNA]</scope>
    <source>
        <strain evidence="3">SN15 / ATCC MYA-4574 / FGSC 10173)</strain>
    </source>
</reference>
<dbReference type="AlphaFoldDB" id="A0A7U2I7I3"/>
<evidence type="ECO:0000313" key="3">
    <source>
        <dbReference type="Proteomes" id="UP000663193"/>
    </source>
</evidence>
<dbReference type="VEuPathDB" id="FungiDB:JI435_421740"/>
<dbReference type="Proteomes" id="UP000663193">
    <property type="component" value="Chromosome 17"/>
</dbReference>
<organism evidence="2 3">
    <name type="scientific">Phaeosphaeria nodorum (strain SN15 / ATCC MYA-4574 / FGSC 10173)</name>
    <name type="common">Glume blotch fungus</name>
    <name type="synonym">Parastagonospora nodorum</name>
    <dbReference type="NCBI Taxonomy" id="321614"/>
    <lineage>
        <taxon>Eukaryota</taxon>
        <taxon>Fungi</taxon>
        <taxon>Dikarya</taxon>
        <taxon>Ascomycota</taxon>
        <taxon>Pezizomycotina</taxon>
        <taxon>Dothideomycetes</taxon>
        <taxon>Pleosporomycetidae</taxon>
        <taxon>Pleosporales</taxon>
        <taxon>Pleosporineae</taxon>
        <taxon>Phaeosphaeriaceae</taxon>
        <taxon>Parastagonospora</taxon>
    </lineage>
</organism>
<proteinExistence type="predicted"/>
<protein>
    <submittedName>
        <fullName evidence="2">Uncharacterized protein</fullName>
    </submittedName>
</protein>
<evidence type="ECO:0000313" key="2">
    <source>
        <dbReference type="EMBL" id="QRD04804.1"/>
    </source>
</evidence>
<name>A0A7U2I7I3_PHANO</name>
<evidence type="ECO:0000256" key="1">
    <source>
        <dbReference type="SAM" id="MobiDB-lite"/>
    </source>
</evidence>
<keyword evidence="3" id="KW-1185">Reference proteome</keyword>
<feature type="region of interest" description="Disordered" evidence="1">
    <location>
        <begin position="1"/>
        <end position="25"/>
    </location>
</feature>